<dbReference type="Gene3D" id="1.20.1220.20">
    <property type="entry name" value="Uncharcterised protein PF01724"/>
    <property type="match status" value="1"/>
</dbReference>
<reference evidence="1" key="1">
    <citation type="journal article" date="2018" name="Genome Biol.">
        <title>SKESA: strategic k-mer extension for scrupulous assemblies.</title>
        <authorList>
            <person name="Souvorov A."/>
            <person name="Agarwala R."/>
            <person name="Lipman D.J."/>
        </authorList>
    </citation>
    <scope>NUCLEOTIDE SEQUENCE</scope>
    <source>
        <strain evidence="1">MA.CK_00/00002125</strain>
    </source>
</reference>
<dbReference type="EMBL" id="DAAWYJ010000047">
    <property type="protein sequence ID" value="HAG0017896.1"/>
    <property type="molecule type" value="Genomic_DNA"/>
</dbReference>
<comment type="caution">
    <text evidence="1">The sequence shown here is derived from an EMBL/GenBank/DDBJ whole genome shotgun (WGS) entry which is preliminary data.</text>
</comment>
<dbReference type="InterPro" id="IPR002636">
    <property type="entry name" value="DUF29"/>
</dbReference>
<proteinExistence type="predicted"/>
<protein>
    <submittedName>
        <fullName evidence="1">DUF29 domain-containing protein</fullName>
    </submittedName>
</protein>
<reference evidence="1" key="2">
    <citation type="submission" date="2020-02" db="EMBL/GenBank/DDBJ databases">
        <authorList>
            <consortium name="NCBI Pathogen Detection Project"/>
        </authorList>
    </citation>
    <scope>NUCLEOTIDE SEQUENCE</scope>
    <source>
        <strain evidence="1">MA.CK_00/00002125</strain>
    </source>
</reference>
<sequence>MNTRYETDFYGWTQEQARLLRDGQLSELDTQNLLEELESMGGSERRELESRLEILFMHLLKWQYQPARRGKSWQLTINEQRRRIARRLNRNPSLKNQLEEIIADAYDEARYSAERETGLYLSTFPDTCPWDFEQAMNSTFYPD</sequence>
<dbReference type="PANTHER" id="PTHR34235:SF4">
    <property type="entry name" value="SLR0291 PROTEIN"/>
    <property type="match status" value="1"/>
</dbReference>
<accession>A0A756IHB1</accession>
<dbReference type="PANTHER" id="PTHR34235">
    <property type="entry name" value="SLR1203 PROTEIN-RELATED"/>
    <property type="match status" value="1"/>
</dbReference>
<dbReference type="AlphaFoldDB" id="A0A756IHB1"/>
<evidence type="ECO:0000313" key="1">
    <source>
        <dbReference type="EMBL" id="HAG0017896.1"/>
    </source>
</evidence>
<name>A0A756IHB1_SALER</name>
<organism evidence="1">
    <name type="scientific">Salmonella enterica</name>
    <name type="common">Salmonella choleraesuis</name>
    <dbReference type="NCBI Taxonomy" id="28901"/>
    <lineage>
        <taxon>Bacteria</taxon>
        <taxon>Pseudomonadati</taxon>
        <taxon>Pseudomonadota</taxon>
        <taxon>Gammaproteobacteria</taxon>
        <taxon>Enterobacterales</taxon>
        <taxon>Enterobacteriaceae</taxon>
        <taxon>Salmonella</taxon>
    </lineage>
</organism>
<dbReference type="Pfam" id="PF01724">
    <property type="entry name" value="DUF29"/>
    <property type="match status" value="1"/>
</dbReference>
<gene>
    <name evidence="1" type="ORF">G8O67_005305</name>
</gene>